<gene>
    <name evidence="1" type="ORF">Q767_00830</name>
</gene>
<sequence>MAASDWDPINETFNTCYSEEIKLKKNQIETITLSTEIPEGSGWKIIFFYIGFTQELRKKHKHLNRKHNTVTIIACHKHNPKCSS</sequence>
<organism evidence="1 2">
    <name type="scientific">Flavobacterium enshiense DK69</name>
    <dbReference type="NCBI Taxonomy" id="1107311"/>
    <lineage>
        <taxon>Bacteria</taxon>
        <taxon>Pseudomonadati</taxon>
        <taxon>Bacteroidota</taxon>
        <taxon>Flavobacteriia</taxon>
        <taxon>Flavobacteriales</taxon>
        <taxon>Flavobacteriaceae</taxon>
        <taxon>Flavobacterium</taxon>
    </lineage>
</organism>
<dbReference type="PATRIC" id="fig|1107311.3.peg.2103"/>
<protein>
    <submittedName>
        <fullName evidence="1">Uncharacterized protein</fullName>
    </submittedName>
</protein>
<dbReference type="STRING" id="1107311.Q767_00830"/>
<reference evidence="2" key="1">
    <citation type="submission" date="2013-09" db="EMBL/GenBank/DDBJ databases">
        <authorList>
            <person name="Zeng Z."/>
            <person name="Chen C."/>
        </authorList>
    </citation>
    <scope>NUCLEOTIDE SEQUENCE [LARGE SCALE GENOMIC DNA]</scope>
    <source>
        <strain evidence="2">DK69</strain>
    </source>
</reference>
<dbReference type="Proteomes" id="UP000030149">
    <property type="component" value="Unassembled WGS sequence"/>
</dbReference>
<comment type="caution">
    <text evidence="1">The sequence shown here is derived from an EMBL/GenBank/DDBJ whole genome shotgun (WGS) entry which is preliminary data.</text>
</comment>
<reference evidence="1 2" key="2">
    <citation type="journal article" date="2015" name="Stand. Genomic Sci.">
        <title>High quality draft genomic sequence of Flavobacterium enshiense DK69(T) and comparison among Flavobacterium genomes.</title>
        <authorList>
            <person name="Zeng Z."/>
            <person name="Chen C."/>
            <person name="Du H."/>
            <person name="Wang G."/>
            <person name="Li M."/>
        </authorList>
    </citation>
    <scope>NUCLEOTIDE SEQUENCE [LARGE SCALE GENOMIC DNA]</scope>
    <source>
        <strain evidence="1 2">DK69</strain>
    </source>
</reference>
<proteinExistence type="predicted"/>
<name>V6SCQ7_9FLAO</name>
<accession>V6SCQ7</accession>
<evidence type="ECO:0000313" key="1">
    <source>
        <dbReference type="EMBL" id="KGO97182.1"/>
    </source>
</evidence>
<evidence type="ECO:0000313" key="2">
    <source>
        <dbReference type="Proteomes" id="UP000030149"/>
    </source>
</evidence>
<keyword evidence="2" id="KW-1185">Reference proteome</keyword>
<dbReference type="EMBL" id="JRLZ01000001">
    <property type="protein sequence ID" value="KGO97182.1"/>
    <property type="molecule type" value="Genomic_DNA"/>
</dbReference>
<dbReference type="AlphaFoldDB" id="V6SCQ7"/>